<evidence type="ECO:0000313" key="3">
    <source>
        <dbReference type="Proteomes" id="UP001186944"/>
    </source>
</evidence>
<feature type="compositionally biased region" description="Polar residues" evidence="1">
    <location>
        <begin position="43"/>
        <end position="64"/>
    </location>
</feature>
<protein>
    <submittedName>
        <fullName evidence="2">Uncharacterized protein</fullName>
    </submittedName>
</protein>
<feature type="compositionally biased region" description="Polar residues" evidence="1">
    <location>
        <begin position="357"/>
        <end position="385"/>
    </location>
</feature>
<feature type="region of interest" description="Disordered" evidence="1">
    <location>
        <begin position="440"/>
        <end position="552"/>
    </location>
</feature>
<reference evidence="2" key="1">
    <citation type="submission" date="2019-08" db="EMBL/GenBank/DDBJ databases">
        <title>The improved chromosome-level genome for the pearl oyster Pinctada fucata martensii using PacBio sequencing and Hi-C.</title>
        <authorList>
            <person name="Zheng Z."/>
        </authorList>
    </citation>
    <scope>NUCLEOTIDE SEQUENCE</scope>
    <source>
        <strain evidence="2">ZZ-2019</strain>
        <tissue evidence="2">Adductor muscle</tissue>
    </source>
</reference>
<organism evidence="2 3">
    <name type="scientific">Pinctada imbricata</name>
    <name type="common">Atlantic pearl-oyster</name>
    <name type="synonym">Pinctada martensii</name>
    <dbReference type="NCBI Taxonomy" id="66713"/>
    <lineage>
        <taxon>Eukaryota</taxon>
        <taxon>Metazoa</taxon>
        <taxon>Spiralia</taxon>
        <taxon>Lophotrochozoa</taxon>
        <taxon>Mollusca</taxon>
        <taxon>Bivalvia</taxon>
        <taxon>Autobranchia</taxon>
        <taxon>Pteriomorphia</taxon>
        <taxon>Pterioida</taxon>
        <taxon>Pterioidea</taxon>
        <taxon>Pteriidae</taxon>
        <taxon>Pinctada</taxon>
    </lineage>
</organism>
<keyword evidence="3" id="KW-1185">Reference proteome</keyword>
<dbReference type="AlphaFoldDB" id="A0AA89C4B7"/>
<comment type="caution">
    <text evidence="2">The sequence shown here is derived from an EMBL/GenBank/DDBJ whole genome shotgun (WGS) entry which is preliminary data.</text>
</comment>
<feature type="region of interest" description="Disordered" evidence="1">
    <location>
        <begin position="569"/>
        <end position="604"/>
    </location>
</feature>
<feature type="compositionally biased region" description="Low complexity" evidence="1">
    <location>
        <begin position="493"/>
        <end position="506"/>
    </location>
</feature>
<dbReference type="Proteomes" id="UP001186944">
    <property type="component" value="Unassembled WGS sequence"/>
</dbReference>
<accession>A0AA89C4B7</accession>
<feature type="region of interest" description="Disordered" evidence="1">
    <location>
        <begin position="1"/>
        <end position="96"/>
    </location>
</feature>
<evidence type="ECO:0000256" key="1">
    <source>
        <dbReference type="SAM" id="MobiDB-lite"/>
    </source>
</evidence>
<feature type="compositionally biased region" description="Basic and acidic residues" evidence="1">
    <location>
        <begin position="811"/>
        <end position="820"/>
    </location>
</feature>
<evidence type="ECO:0000313" key="2">
    <source>
        <dbReference type="EMBL" id="KAK3098761.1"/>
    </source>
</evidence>
<sequence>MTMQVKEERQDPAYGISGGYQYPPPVSLQNGSSNPPSHPSQLPPHTQNVHPMYQNNGMSPYMNGSQQQPFFPPPSQQQSEPEKPKEAEPEKPNVSENQIDFSSFKGIFGWTTIDGINVPYIFRKEKRFVSVRVVEQKLLSRYPNSYPDELGKHQPLTSYFITGHEAKLLNEINLVHCGGEFGQKQFNTKDLIVLLEDFEDFYNLVKKTFPLEDKGVHRNPASLSTTVHLNNTEDDTGDPCGWIQVNNTVTPYVKRKEQGKFVPLSVMKYAAALVIPEKGVLPTDEECDLLNKACKLAGFNFTFSKTTRIICLSDITKHCNVHLIELPMENPLQHAQYLDLSSEQSNPVKDPPMSPKISPTTGDVKSNTQTSEQMNDNQAPLSSPTRFPPPGPMNQPYFDPRYMTMFSYNRYPMYPVQHYGPPNVTVNQPHPAFPQMPMNRPPYMSNGNMTGPPRNQTPDQMKNRTSPARSNAGTNNTARSPAPSRVTPPHTGQSQMMQQPMFPNQNHYPRGMQRGSMPPTHYSGQMPPGATQRQPYGQAQRAQNPGKTAAQQQSRFPFMPNYPIPNMGQQQAHMMHPPRGPPAPNTSQSEMMPPPPHMSGPHQGMIRQQMSNAQQYNQQRQQTPHVAVVAPQHQQGIRANHPSQNGVPPPRTDPKVPLSSGGKPPEEPKTNEPKSPIPGLVDKIKGVWLAGKSISCMHLDRPQRKGKFCLVEAVCKLYFNGCSVNEFLYALENVLGVPLMTCTDDEEKSFIHYYSLPVTVLKCNKMIDFDDLEKFFPQLSYMFRDKTGANGEPSKAPTTNDSSNANSVSVSEKENIEVNRKRLSGPSSGPPVKKKNNRLDEITKRLMTQHESSMSEGYIELYF</sequence>
<feature type="region of interest" description="Disordered" evidence="1">
    <location>
        <begin position="342"/>
        <end position="395"/>
    </location>
</feature>
<feature type="compositionally biased region" description="Basic and acidic residues" evidence="1">
    <location>
        <begin position="80"/>
        <end position="93"/>
    </location>
</feature>
<feature type="region of interest" description="Disordered" evidence="1">
    <location>
        <begin position="638"/>
        <end position="678"/>
    </location>
</feature>
<gene>
    <name evidence="2" type="ORF">FSP39_022845</name>
</gene>
<feature type="compositionally biased region" description="Basic and acidic residues" evidence="1">
    <location>
        <begin position="1"/>
        <end position="11"/>
    </location>
</feature>
<feature type="compositionally biased region" description="Polar residues" evidence="1">
    <location>
        <begin position="445"/>
        <end position="479"/>
    </location>
</feature>
<feature type="compositionally biased region" description="Polar residues" evidence="1">
    <location>
        <begin position="531"/>
        <end position="552"/>
    </location>
</feature>
<dbReference type="EMBL" id="VSWD01000007">
    <property type="protein sequence ID" value="KAK3098761.1"/>
    <property type="molecule type" value="Genomic_DNA"/>
</dbReference>
<name>A0AA89C4B7_PINIB</name>
<proteinExistence type="predicted"/>
<feature type="region of interest" description="Disordered" evidence="1">
    <location>
        <begin position="787"/>
        <end position="839"/>
    </location>
</feature>